<feature type="domain" description="Glycosyltransferase 2-like" evidence="9">
    <location>
        <begin position="8"/>
        <end position="164"/>
    </location>
</feature>
<dbReference type="Gene3D" id="3.90.550.10">
    <property type="entry name" value="Spore Coat Polysaccharide Biosynthesis Protein SpsA, Chain A"/>
    <property type="match status" value="1"/>
</dbReference>
<keyword evidence="6 8" id="KW-1133">Transmembrane helix</keyword>
<evidence type="ECO:0000256" key="1">
    <source>
        <dbReference type="ARBA" id="ARBA00022475"/>
    </source>
</evidence>
<evidence type="ECO:0000256" key="4">
    <source>
        <dbReference type="ARBA" id="ARBA00022692"/>
    </source>
</evidence>
<dbReference type="PANTHER" id="PTHR48090:SF3">
    <property type="entry name" value="UNDECAPRENYL-PHOSPHATE 4-DEOXY-4-FORMAMIDO-L-ARABINOSE TRANSFERASE"/>
    <property type="match status" value="1"/>
</dbReference>
<proteinExistence type="predicted"/>
<evidence type="ECO:0000256" key="3">
    <source>
        <dbReference type="ARBA" id="ARBA00022679"/>
    </source>
</evidence>
<dbReference type="GO" id="GO:0005886">
    <property type="term" value="C:plasma membrane"/>
    <property type="evidence" value="ECO:0007669"/>
    <property type="project" value="TreeGrafter"/>
</dbReference>
<keyword evidence="2" id="KW-0328">Glycosyltransferase</keyword>
<dbReference type="OrthoDB" id="9807778at2"/>
<dbReference type="AlphaFoldDB" id="A0A1H4DFU7"/>
<evidence type="ECO:0000313" key="10">
    <source>
        <dbReference type="EMBL" id="SEA71713.1"/>
    </source>
</evidence>
<name>A0A1H4DFU7_9FIRM</name>
<dbReference type="CDD" id="cd04187">
    <property type="entry name" value="DPM1_like_bac"/>
    <property type="match status" value="1"/>
</dbReference>
<keyword evidence="4 8" id="KW-0812">Transmembrane</keyword>
<dbReference type="EMBL" id="FNRK01000024">
    <property type="protein sequence ID" value="SEA71713.1"/>
    <property type="molecule type" value="Genomic_DNA"/>
</dbReference>
<keyword evidence="7 8" id="KW-0472">Membrane</keyword>
<dbReference type="Pfam" id="PF00535">
    <property type="entry name" value="Glycos_transf_2"/>
    <property type="match status" value="1"/>
</dbReference>
<dbReference type="GO" id="GO:0099621">
    <property type="term" value="F:undecaprenyl-phosphate 4-deoxy-4-formamido-L-arabinose transferase activity"/>
    <property type="evidence" value="ECO:0007669"/>
    <property type="project" value="TreeGrafter"/>
</dbReference>
<keyword evidence="1" id="KW-1003">Cell membrane</keyword>
<reference evidence="10 11" key="1">
    <citation type="submission" date="2016-10" db="EMBL/GenBank/DDBJ databases">
        <authorList>
            <person name="de Groot N.N."/>
        </authorList>
    </citation>
    <scope>NUCLEOTIDE SEQUENCE [LARGE SCALE GENOMIC DNA]</scope>
    <source>
        <strain evidence="10 11">SR12</strain>
    </source>
</reference>
<evidence type="ECO:0000256" key="5">
    <source>
        <dbReference type="ARBA" id="ARBA00022985"/>
    </source>
</evidence>
<dbReference type="Proteomes" id="UP000199394">
    <property type="component" value="Unassembled WGS sequence"/>
</dbReference>
<evidence type="ECO:0000256" key="6">
    <source>
        <dbReference type="ARBA" id="ARBA00022989"/>
    </source>
</evidence>
<gene>
    <name evidence="10" type="ORF">SAMN04515656_1246</name>
</gene>
<organism evidence="10 11">
    <name type="scientific">Eubacterium aggregans</name>
    <dbReference type="NCBI Taxonomy" id="81409"/>
    <lineage>
        <taxon>Bacteria</taxon>
        <taxon>Bacillati</taxon>
        <taxon>Bacillota</taxon>
        <taxon>Clostridia</taxon>
        <taxon>Eubacteriales</taxon>
        <taxon>Eubacteriaceae</taxon>
        <taxon>Eubacterium</taxon>
    </lineage>
</organism>
<feature type="transmembrane region" description="Helical" evidence="8">
    <location>
        <begin position="265"/>
        <end position="287"/>
    </location>
</feature>
<dbReference type="GO" id="GO:0009103">
    <property type="term" value="P:lipopolysaccharide biosynthetic process"/>
    <property type="evidence" value="ECO:0007669"/>
    <property type="project" value="UniProtKB-KW"/>
</dbReference>
<dbReference type="InterPro" id="IPR001173">
    <property type="entry name" value="Glyco_trans_2-like"/>
</dbReference>
<keyword evidence="5" id="KW-0448">Lipopolysaccharide biosynthesis</keyword>
<dbReference type="SUPFAM" id="SSF53448">
    <property type="entry name" value="Nucleotide-diphospho-sugar transferases"/>
    <property type="match status" value="1"/>
</dbReference>
<evidence type="ECO:0000313" key="11">
    <source>
        <dbReference type="Proteomes" id="UP000199394"/>
    </source>
</evidence>
<dbReference type="RefSeq" id="WP_090308943.1">
    <property type="nucleotide sequence ID" value="NZ_FNRK01000024.1"/>
</dbReference>
<keyword evidence="11" id="KW-1185">Reference proteome</keyword>
<feature type="transmembrane region" description="Helical" evidence="8">
    <location>
        <begin position="232"/>
        <end position="253"/>
    </location>
</feature>
<protein>
    <submittedName>
        <fullName evidence="10">Undecaprenyl-phosphate 4-deoxy-4-formamido-L-arabinose transferase</fullName>
    </submittedName>
</protein>
<dbReference type="InterPro" id="IPR050256">
    <property type="entry name" value="Glycosyltransferase_2"/>
</dbReference>
<evidence type="ECO:0000259" key="9">
    <source>
        <dbReference type="Pfam" id="PF00535"/>
    </source>
</evidence>
<sequence>MPKKEKISFVIPCYRSEQTITAVVKDIKDTVRTRPEYDYEIILVNDGSPDDTYSVLQQIAAANPEVVVVNLMRNFGQASAIMAGYHEVTGDLVINLDDDGQTDPKQMFTLVDQLKEGYDVVYALYNNKQHSWFRNFGSKINDIMADHLIGKPRNLVFTSYFCAIRKVIDEVVKYDKPYPYVDGLVIRVTRNVSSAPIHHKSREAGESGYTFGKLISLWLDGFTAFSVKPLRIATILGFVVALLGFIYGIYTIVMQFVNPSEISGWPSLISAVVFLGGVNMVLLGLVGEYVGRVYISMNNAPQFIVRNVITQEVRYERDQG</sequence>
<accession>A0A1H4DFU7</accession>
<evidence type="ECO:0000256" key="2">
    <source>
        <dbReference type="ARBA" id="ARBA00022676"/>
    </source>
</evidence>
<dbReference type="InterPro" id="IPR029044">
    <property type="entry name" value="Nucleotide-diphossugar_trans"/>
</dbReference>
<evidence type="ECO:0000256" key="7">
    <source>
        <dbReference type="ARBA" id="ARBA00023136"/>
    </source>
</evidence>
<evidence type="ECO:0000256" key="8">
    <source>
        <dbReference type="SAM" id="Phobius"/>
    </source>
</evidence>
<keyword evidence="3 10" id="KW-0808">Transferase</keyword>
<dbReference type="STRING" id="81409.SAMN04515656_1246"/>
<dbReference type="PANTHER" id="PTHR48090">
    <property type="entry name" value="UNDECAPRENYL-PHOSPHATE 4-DEOXY-4-FORMAMIDO-L-ARABINOSE TRANSFERASE-RELATED"/>
    <property type="match status" value="1"/>
</dbReference>